<sequence>MGWTLVRVELLSARPIQCYKCWGYGHVRFSCTSEVNRSCSCFNCGKEGHSLKDCSRLPYCVICVAEGRKGDHRLGSVNSQNLLNQSTVELRAGLCIIAEPVRIPNSSRWFSSGDGRSAIRWDPEFLQTSCVLAGRGRHFVAVKFGDVSVFSCYISPSLPSGAYLEFLEELTDAIRDSSGSLILGGDYNAKSVLWNSPSTDTRGDYVERWVAANDLSLVNVGNLPTCVSKLTTREDMETMSDHEYITFTVGFPVARRVANGPDRRCNLSKIDREAFALSLDWACFDEVPENLALSPEELAQWIDHTMEEACSSSASRIGRRKPRKAAYWWDDSIAELRAACVRARRLWKRAKRRRGLLVPSGNLVELENNYRLRKKELRRAINKAKNMAWRDLIRTVDNDPWNLPYRLVLNRLRQSFPSFTEMIEPDVLDRLLGRLFFRGTGMDGPACWQGWLWNDEWAINYAEVSALMKRRNVNNAAPGPDGFRATL</sequence>
<keyword evidence="1" id="KW-0862">Zinc</keyword>
<keyword evidence="3" id="KW-0548">Nucleotidyltransferase</keyword>
<dbReference type="PROSITE" id="PS50158">
    <property type="entry name" value="ZF_CCHC"/>
    <property type="match status" value="1"/>
</dbReference>
<dbReference type="InterPro" id="IPR001878">
    <property type="entry name" value="Znf_CCHC"/>
</dbReference>
<gene>
    <name evidence="3" type="ORF">RF55_15190</name>
</gene>
<dbReference type="SMART" id="SM00343">
    <property type="entry name" value="ZnF_C2HC"/>
    <property type="match status" value="2"/>
</dbReference>
<evidence type="ECO:0000256" key="1">
    <source>
        <dbReference type="PROSITE-ProRule" id="PRU00047"/>
    </source>
</evidence>
<dbReference type="SUPFAM" id="SSF57756">
    <property type="entry name" value="Retrovirus zinc finger-like domains"/>
    <property type="match status" value="1"/>
</dbReference>
<evidence type="ECO:0000313" key="4">
    <source>
        <dbReference type="Proteomes" id="UP000036403"/>
    </source>
</evidence>
<dbReference type="InterPro" id="IPR005135">
    <property type="entry name" value="Endo/exonuclease/phosphatase"/>
</dbReference>
<accession>A0A0J7MZV9</accession>
<reference evidence="3 4" key="1">
    <citation type="submission" date="2015-04" db="EMBL/GenBank/DDBJ databases">
        <title>Lasius niger genome sequencing.</title>
        <authorList>
            <person name="Konorov E.A."/>
            <person name="Nikitin M.A."/>
            <person name="Kirill M.V."/>
            <person name="Chang P."/>
        </authorList>
    </citation>
    <scope>NUCLEOTIDE SEQUENCE [LARGE SCALE GENOMIC DNA]</scope>
    <source>
        <tissue evidence="3">Whole</tissue>
    </source>
</reference>
<keyword evidence="4" id="KW-1185">Reference proteome</keyword>
<dbReference type="AlphaFoldDB" id="A0A0J7MZV9"/>
<dbReference type="Gene3D" id="4.10.60.10">
    <property type="entry name" value="Zinc finger, CCHC-type"/>
    <property type="match status" value="1"/>
</dbReference>
<dbReference type="PANTHER" id="PTHR33273:SF2">
    <property type="entry name" value="ENDONUCLEASE_EXONUCLEASE_PHOSPHATASE DOMAIN-CONTAINING PROTEIN"/>
    <property type="match status" value="1"/>
</dbReference>
<dbReference type="GO" id="GO:0003964">
    <property type="term" value="F:RNA-directed DNA polymerase activity"/>
    <property type="evidence" value="ECO:0007669"/>
    <property type="project" value="UniProtKB-KW"/>
</dbReference>
<evidence type="ECO:0000259" key="2">
    <source>
        <dbReference type="PROSITE" id="PS50158"/>
    </source>
</evidence>
<dbReference type="SUPFAM" id="SSF56219">
    <property type="entry name" value="DNase I-like"/>
    <property type="match status" value="1"/>
</dbReference>
<dbReference type="Pfam" id="PF00098">
    <property type="entry name" value="zf-CCHC"/>
    <property type="match status" value="1"/>
</dbReference>
<dbReference type="Proteomes" id="UP000036403">
    <property type="component" value="Unassembled WGS sequence"/>
</dbReference>
<dbReference type="InterPro" id="IPR036691">
    <property type="entry name" value="Endo/exonu/phosph_ase_sf"/>
</dbReference>
<dbReference type="GO" id="GO:0008270">
    <property type="term" value="F:zinc ion binding"/>
    <property type="evidence" value="ECO:0007669"/>
    <property type="project" value="UniProtKB-KW"/>
</dbReference>
<organism evidence="3 4">
    <name type="scientific">Lasius niger</name>
    <name type="common">Black garden ant</name>
    <dbReference type="NCBI Taxonomy" id="67767"/>
    <lineage>
        <taxon>Eukaryota</taxon>
        <taxon>Metazoa</taxon>
        <taxon>Ecdysozoa</taxon>
        <taxon>Arthropoda</taxon>
        <taxon>Hexapoda</taxon>
        <taxon>Insecta</taxon>
        <taxon>Pterygota</taxon>
        <taxon>Neoptera</taxon>
        <taxon>Endopterygota</taxon>
        <taxon>Hymenoptera</taxon>
        <taxon>Apocrita</taxon>
        <taxon>Aculeata</taxon>
        <taxon>Formicoidea</taxon>
        <taxon>Formicidae</taxon>
        <taxon>Formicinae</taxon>
        <taxon>Lasius</taxon>
        <taxon>Lasius</taxon>
    </lineage>
</organism>
<dbReference type="InterPro" id="IPR036875">
    <property type="entry name" value="Znf_CCHC_sf"/>
</dbReference>
<dbReference type="PANTHER" id="PTHR33273">
    <property type="entry name" value="DOMAIN-CONTAINING PROTEIN, PUTATIVE-RELATED"/>
    <property type="match status" value="1"/>
</dbReference>
<keyword evidence="3" id="KW-0695">RNA-directed DNA polymerase</keyword>
<dbReference type="PaxDb" id="67767-A0A0J7MZV9"/>
<feature type="domain" description="CCHC-type" evidence="2">
    <location>
        <begin position="41"/>
        <end position="54"/>
    </location>
</feature>
<name>A0A0J7MZV9_LASNI</name>
<evidence type="ECO:0000313" key="3">
    <source>
        <dbReference type="EMBL" id="KMQ85975.1"/>
    </source>
</evidence>
<dbReference type="Pfam" id="PF14529">
    <property type="entry name" value="Exo_endo_phos_2"/>
    <property type="match status" value="1"/>
</dbReference>
<protein>
    <submittedName>
        <fullName evidence="3">Reverse transcriptase</fullName>
    </submittedName>
</protein>
<dbReference type="Gene3D" id="3.60.10.10">
    <property type="entry name" value="Endonuclease/exonuclease/phosphatase"/>
    <property type="match status" value="1"/>
</dbReference>
<comment type="caution">
    <text evidence="3">The sequence shown here is derived from an EMBL/GenBank/DDBJ whole genome shotgun (WGS) entry which is preliminary data.</text>
</comment>
<keyword evidence="3" id="KW-0808">Transferase</keyword>
<keyword evidence="1" id="KW-0863">Zinc-finger</keyword>
<dbReference type="GO" id="GO:0003676">
    <property type="term" value="F:nucleic acid binding"/>
    <property type="evidence" value="ECO:0007669"/>
    <property type="project" value="InterPro"/>
</dbReference>
<proteinExistence type="predicted"/>
<dbReference type="OrthoDB" id="7551843at2759"/>
<dbReference type="EMBL" id="LBMM01012820">
    <property type="protein sequence ID" value="KMQ85975.1"/>
    <property type="molecule type" value="Genomic_DNA"/>
</dbReference>
<keyword evidence="1" id="KW-0479">Metal-binding</keyword>